<dbReference type="EMBL" id="CYSC01000040">
    <property type="protein sequence ID" value="CUH73390.1"/>
    <property type="molecule type" value="Genomic_DNA"/>
</dbReference>
<feature type="transmembrane region" description="Helical" evidence="9">
    <location>
        <begin position="194"/>
        <end position="213"/>
    </location>
</feature>
<evidence type="ECO:0000313" key="10">
    <source>
        <dbReference type="EMBL" id="CUH68200.1"/>
    </source>
</evidence>
<dbReference type="GO" id="GO:0022857">
    <property type="term" value="F:transmembrane transporter activity"/>
    <property type="evidence" value="ECO:0007669"/>
    <property type="project" value="InterPro"/>
</dbReference>
<dbReference type="CDD" id="cd06582">
    <property type="entry name" value="TM_PBP1_LivH_like"/>
    <property type="match status" value="1"/>
</dbReference>
<evidence type="ECO:0000256" key="6">
    <source>
        <dbReference type="ARBA" id="ARBA00022989"/>
    </source>
</evidence>
<evidence type="ECO:0000256" key="4">
    <source>
        <dbReference type="ARBA" id="ARBA00022692"/>
    </source>
</evidence>
<keyword evidence="4 9" id="KW-0812">Transmembrane</keyword>
<dbReference type="EMBL" id="CYSB01000030">
    <property type="protein sequence ID" value="CUH68200.1"/>
    <property type="molecule type" value="Genomic_DNA"/>
</dbReference>
<evidence type="ECO:0000313" key="13">
    <source>
        <dbReference type="Proteomes" id="UP000051887"/>
    </source>
</evidence>
<keyword evidence="5" id="KW-0029">Amino-acid transport</keyword>
<evidence type="ECO:0000256" key="8">
    <source>
        <dbReference type="ARBA" id="ARBA00037998"/>
    </source>
</evidence>
<dbReference type="AlphaFoldDB" id="A0A0P1FL61"/>
<dbReference type="PANTHER" id="PTHR11795">
    <property type="entry name" value="BRANCHED-CHAIN AMINO ACID TRANSPORT SYSTEM PERMEASE PROTEIN LIVH"/>
    <property type="match status" value="1"/>
</dbReference>
<feature type="transmembrane region" description="Helical" evidence="9">
    <location>
        <begin position="241"/>
        <end position="264"/>
    </location>
</feature>
<dbReference type="PANTHER" id="PTHR11795:SF442">
    <property type="entry name" value="ABC TRANSPORTER ATP-BINDING PROTEIN"/>
    <property type="match status" value="1"/>
</dbReference>
<evidence type="ECO:0000256" key="7">
    <source>
        <dbReference type="ARBA" id="ARBA00023136"/>
    </source>
</evidence>
<dbReference type="Pfam" id="PF02653">
    <property type="entry name" value="BPD_transp_2"/>
    <property type="match status" value="1"/>
</dbReference>
<keyword evidence="7 9" id="KW-0472">Membrane</keyword>
<evidence type="ECO:0000256" key="2">
    <source>
        <dbReference type="ARBA" id="ARBA00022448"/>
    </source>
</evidence>
<reference evidence="10 12" key="2">
    <citation type="submission" date="2015-09" db="EMBL/GenBank/DDBJ databases">
        <authorList>
            <person name="Rodrigo-Torres L."/>
            <person name="Arahal D.R."/>
        </authorList>
    </citation>
    <scope>NUCLEOTIDE SEQUENCE [LARGE SCALE GENOMIC DNA]</scope>
    <source>
        <strain evidence="10 12">CECT 5118</strain>
    </source>
</reference>
<keyword evidence="12" id="KW-1185">Reference proteome</keyword>
<feature type="transmembrane region" description="Helical" evidence="9">
    <location>
        <begin position="83"/>
        <end position="102"/>
    </location>
</feature>
<dbReference type="GO" id="GO:0005886">
    <property type="term" value="C:plasma membrane"/>
    <property type="evidence" value="ECO:0007669"/>
    <property type="project" value="UniProtKB-SubCell"/>
</dbReference>
<keyword evidence="2" id="KW-0813">Transport</keyword>
<feature type="transmembrane region" description="Helical" evidence="9">
    <location>
        <begin position="23"/>
        <end position="40"/>
    </location>
</feature>
<feature type="transmembrane region" description="Helical" evidence="9">
    <location>
        <begin position="108"/>
        <end position="128"/>
    </location>
</feature>
<evidence type="ECO:0000313" key="11">
    <source>
        <dbReference type="EMBL" id="CUH73390.1"/>
    </source>
</evidence>
<dbReference type="OrthoDB" id="9807115at2"/>
<evidence type="ECO:0000256" key="3">
    <source>
        <dbReference type="ARBA" id="ARBA00022475"/>
    </source>
</evidence>
<feature type="transmembrane region" description="Helical" evidence="9">
    <location>
        <begin position="46"/>
        <end position="71"/>
    </location>
</feature>
<dbReference type="RefSeq" id="WP_058244544.1">
    <property type="nucleotide sequence ID" value="NZ_CYSB01000030.1"/>
</dbReference>
<dbReference type="InterPro" id="IPR001851">
    <property type="entry name" value="ABC_transp_permease"/>
</dbReference>
<dbReference type="Proteomes" id="UP000051887">
    <property type="component" value="Unassembled WGS sequence"/>
</dbReference>
<proteinExistence type="inferred from homology"/>
<name>A0A0P1FL61_9RHOB</name>
<dbReference type="Proteomes" id="UP000051086">
    <property type="component" value="Unassembled WGS sequence"/>
</dbReference>
<protein>
    <submittedName>
        <fullName evidence="11">LIV-I protein H</fullName>
    </submittedName>
</protein>
<accession>A0A0P1FL61</accession>
<reference evidence="11 13" key="1">
    <citation type="submission" date="2015-09" db="EMBL/GenBank/DDBJ databases">
        <authorList>
            <consortium name="Swine Surveillance"/>
        </authorList>
    </citation>
    <scope>NUCLEOTIDE SEQUENCE [LARGE SCALE GENOMIC DNA]</scope>
    <source>
        <strain evidence="11 13">5120</strain>
    </source>
</reference>
<comment type="subcellular location">
    <subcellularLocation>
        <location evidence="1">Cell membrane</location>
        <topology evidence="1">Multi-pass membrane protein</topology>
    </subcellularLocation>
</comment>
<evidence type="ECO:0000256" key="5">
    <source>
        <dbReference type="ARBA" id="ARBA00022970"/>
    </source>
</evidence>
<evidence type="ECO:0000313" key="12">
    <source>
        <dbReference type="Proteomes" id="UP000051086"/>
    </source>
</evidence>
<comment type="similarity">
    <text evidence="8">Belongs to the binding-protein-dependent transport system permease family. LivHM subfamily.</text>
</comment>
<dbReference type="GO" id="GO:0006865">
    <property type="term" value="P:amino acid transport"/>
    <property type="evidence" value="ECO:0007669"/>
    <property type="project" value="UniProtKB-KW"/>
</dbReference>
<organism evidence="11 13">
    <name type="scientific">Thalassovita autumnalis</name>
    <dbReference type="NCBI Taxonomy" id="2072972"/>
    <lineage>
        <taxon>Bacteria</taxon>
        <taxon>Pseudomonadati</taxon>
        <taxon>Pseudomonadota</taxon>
        <taxon>Alphaproteobacteria</taxon>
        <taxon>Rhodobacterales</taxon>
        <taxon>Roseobacteraceae</taxon>
        <taxon>Thalassovita</taxon>
    </lineage>
</organism>
<gene>
    <name evidence="11" type="primary">livH_8</name>
    <name evidence="10" type="synonym">livH_7</name>
    <name evidence="10" type="ORF">TL5118_02520</name>
    <name evidence="11" type="ORF">TL5120_03199</name>
</gene>
<feature type="transmembrane region" description="Helical" evidence="9">
    <location>
        <begin position="149"/>
        <end position="167"/>
    </location>
</feature>
<keyword evidence="3" id="KW-1003">Cell membrane</keyword>
<evidence type="ECO:0000256" key="1">
    <source>
        <dbReference type="ARBA" id="ARBA00004651"/>
    </source>
</evidence>
<evidence type="ECO:0000256" key="9">
    <source>
        <dbReference type="SAM" id="Phobius"/>
    </source>
</evidence>
<dbReference type="InterPro" id="IPR052157">
    <property type="entry name" value="BCAA_transport_permease"/>
</dbReference>
<feature type="transmembrane region" description="Helical" evidence="9">
    <location>
        <begin position="276"/>
        <end position="304"/>
    </location>
</feature>
<feature type="transmembrane region" description="Helical" evidence="9">
    <location>
        <begin position="316"/>
        <end position="333"/>
    </location>
</feature>
<keyword evidence="6 9" id="KW-1133">Transmembrane helix</keyword>
<sequence>MTAAPDHKPTFATLSLGERLDKAMPVLLIPILVVLGFLAIGAPSSWLTLTVSGLAMGMMIFIMASGLTLVFGLMDVINFGHGAFVSVGAFVGISVLIALGDWTGATSLLLNMSAVFLAVVAAMAVTGVMGWGFERVIVKPVYGAHLKQILVTVGGLIVIEQLIHVVWGPDEIFINRPETLKGAITFAGAAMEKYRLLAVAIGLILFVAMRMVLRRTKIGLIVRAGVENGPMVEALGYRLRLVFVGVFIAGSALAGLGGVMWGLYQEVITAGMGEKMMVLVFIVAIIGGLGSVEGAFIGALLVGLTQNYVAFLEPKLALVSNIALMTAILMWRPQGMLPVVKAK</sequence>